<feature type="signal peptide" evidence="1">
    <location>
        <begin position="1"/>
        <end position="19"/>
    </location>
</feature>
<dbReference type="Proteomes" id="UP001519460">
    <property type="component" value="Unassembled WGS sequence"/>
</dbReference>
<feature type="chain" id="PRO_5044749173" description="DUF4434 domain-containing protein" evidence="1">
    <location>
        <begin position="20"/>
        <end position="612"/>
    </location>
</feature>
<protein>
    <recommendedName>
        <fullName evidence="2">DUF4434 domain-containing protein</fullName>
    </recommendedName>
</protein>
<dbReference type="AlphaFoldDB" id="A0ABD0L4V6"/>
<gene>
    <name evidence="3" type="ORF">BaRGS_00014247</name>
</gene>
<dbReference type="EMBL" id="JACVVK020000082">
    <property type="protein sequence ID" value="KAK7494594.1"/>
    <property type="molecule type" value="Genomic_DNA"/>
</dbReference>
<evidence type="ECO:0000259" key="2">
    <source>
        <dbReference type="Pfam" id="PF14488"/>
    </source>
</evidence>
<evidence type="ECO:0000313" key="3">
    <source>
        <dbReference type="EMBL" id="KAK7494594.1"/>
    </source>
</evidence>
<dbReference type="InterPro" id="IPR027849">
    <property type="entry name" value="DUF4434"/>
</dbReference>
<reference evidence="3 4" key="1">
    <citation type="journal article" date="2023" name="Sci. Data">
        <title>Genome assembly of the Korean intertidal mud-creeper Batillaria attramentaria.</title>
        <authorList>
            <person name="Patra A.K."/>
            <person name="Ho P.T."/>
            <person name="Jun S."/>
            <person name="Lee S.J."/>
            <person name="Kim Y."/>
            <person name="Won Y.J."/>
        </authorList>
    </citation>
    <scope>NUCLEOTIDE SEQUENCE [LARGE SCALE GENOMIC DNA]</scope>
    <source>
        <strain evidence="3">Wonlab-2016</strain>
    </source>
</reference>
<proteinExistence type="predicted"/>
<evidence type="ECO:0000313" key="4">
    <source>
        <dbReference type="Proteomes" id="UP001519460"/>
    </source>
</evidence>
<comment type="caution">
    <text evidence="3">The sequence shown here is derived from an EMBL/GenBank/DDBJ whole genome shotgun (WGS) entry which is preliminary data.</text>
</comment>
<dbReference type="Pfam" id="PF14488">
    <property type="entry name" value="DUF4434"/>
    <property type="match status" value="1"/>
</dbReference>
<keyword evidence="4" id="KW-1185">Reference proteome</keyword>
<organism evidence="3 4">
    <name type="scientific">Batillaria attramentaria</name>
    <dbReference type="NCBI Taxonomy" id="370345"/>
    <lineage>
        <taxon>Eukaryota</taxon>
        <taxon>Metazoa</taxon>
        <taxon>Spiralia</taxon>
        <taxon>Lophotrochozoa</taxon>
        <taxon>Mollusca</taxon>
        <taxon>Gastropoda</taxon>
        <taxon>Caenogastropoda</taxon>
        <taxon>Sorbeoconcha</taxon>
        <taxon>Cerithioidea</taxon>
        <taxon>Batillariidae</taxon>
        <taxon>Batillaria</taxon>
    </lineage>
</organism>
<dbReference type="Gene3D" id="3.20.20.80">
    <property type="entry name" value="Glycosidases"/>
    <property type="match status" value="1"/>
</dbReference>
<evidence type="ECO:0000256" key="1">
    <source>
        <dbReference type="SAM" id="SignalP"/>
    </source>
</evidence>
<accession>A0ABD0L4V6</accession>
<feature type="domain" description="DUF4434" evidence="2">
    <location>
        <begin position="267"/>
        <end position="474"/>
    </location>
</feature>
<sequence length="612" mass="68117">MSALTSLLISTTLVWVAGAAFGPKYPVTASWFRDRFTYQEWNKTLGEFQLQDGDTVFLRAPPVIRRTRDDLARDPNFVWCGGSNSSTGVDGTRCYDEAVQELTSMGLKVVSLATYEYEEGFSETIMMCPQVDRKINSSRIYYRIVLPAGSFNQSAPCDFPSGSSVVVLFTSFAGTDPHSLLLGAAAERKMSVYFGLPAAPQAVSQSDATMSRGPFKQGSGRGLGEFDTDLMAAYYGWVFRVVHEHQARYSNITSHNHVHTATRSARQSVYTSLAGYYVVDECCLPQINASSPYVDLYTQLGRTVHGMTGKRLAISPFIGLNRAQFNATVEQHVQGFETLAGTGQIDVIAVQEGRGVGIGCYYWPTQRHLAISQVDKTLDKILHYQNPDLKPNLFAALEKSRDGLVGRKSNQLELWLNLEAFEYLRDDPCLPVDPASSGMGELLNRASKNRLDRGLAAASVRVQKVISFAWDPDYTCSTNQYRTSLAQDIRAQSGRPMIASCSFHSPANRSVVVIGYNLEGMQQGFEVNWPSGGKRQKSSLYGYYFELDWGAENNRVPSLMYTQLYDPPYIQQLDNKGWVSVKAQNAANGCIFLYDFTRSKQQWKASHGKLRN</sequence>
<keyword evidence="1" id="KW-0732">Signal</keyword>
<name>A0ABD0L4V6_9CAEN</name>